<organism evidence="2 3">
    <name type="scientific">Maribellus comscasis</name>
    <dbReference type="NCBI Taxonomy" id="2681766"/>
    <lineage>
        <taxon>Bacteria</taxon>
        <taxon>Pseudomonadati</taxon>
        <taxon>Bacteroidota</taxon>
        <taxon>Bacteroidia</taxon>
        <taxon>Marinilabiliales</taxon>
        <taxon>Prolixibacteraceae</taxon>
        <taxon>Maribellus</taxon>
    </lineage>
</organism>
<evidence type="ECO:0000313" key="3">
    <source>
        <dbReference type="Proteomes" id="UP000428260"/>
    </source>
</evidence>
<evidence type="ECO:0000259" key="1">
    <source>
        <dbReference type="PROSITE" id="PS50042"/>
    </source>
</evidence>
<dbReference type="RefSeq" id="WP_158871392.1">
    <property type="nucleotide sequence ID" value="NZ_CP046401.1"/>
</dbReference>
<dbReference type="PROSITE" id="PS50042">
    <property type="entry name" value="CNMP_BINDING_3"/>
    <property type="match status" value="1"/>
</dbReference>
<protein>
    <submittedName>
        <fullName evidence="2">Cyclic nucleotide-binding domain-containing protein</fullName>
    </submittedName>
</protein>
<keyword evidence="3" id="KW-1185">Reference proteome</keyword>
<dbReference type="EMBL" id="CP046401">
    <property type="protein sequence ID" value="QGY47480.1"/>
    <property type="molecule type" value="Genomic_DNA"/>
</dbReference>
<dbReference type="Pfam" id="PF00027">
    <property type="entry name" value="cNMP_binding"/>
    <property type="match status" value="1"/>
</dbReference>
<dbReference type="InterPro" id="IPR018490">
    <property type="entry name" value="cNMP-bd_dom_sf"/>
</dbReference>
<dbReference type="SUPFAM" id="SSF51206">
    <property type="entry name" value="cAMP-binding domain-like"/>
    <property type="match status" value="1"/>
</dbReference>
<dbReference type="InterPro" id="IPR000595">
    <property type="entry name" value="cNMP-bd_dom"/>
</dbReference>
<dbReference type="AlphaFoldDB" id="A0A6I6K253"/>
<proteinExistence type="predicted"/>
<gene>
    <name evidence="2" type="ORF">GM418_28560</name>
</gene>
<reference evidence="2 3" key="1">
    <citation type="submission" date="2019-11" db="EMBL/GenBank/DDBJ databases">
        <authorList>
            <person name="Zheng R.K."/>
            <person name="Sun C.M."/>
        </authorList>
    </citation>
    <scope>NUCLEOTIDE SEQUENCE [LARGE SCALE GENOMIC DNA]</scope>
    <source>
        <strain evidence="2 3">WC007</strain>
    </source>
</reference>
<dbReference type="InterPro" id="IPR014710">
    <property type="entry name" value="RmlC-like_jellyroll"/>
</dbReference>
<feature type="domain" description="Cyclic nucleotide-binding" evidence="1">
    <location>
        <begin position="9"/>
        <end position="112"/>
    </location>
</feature>
<dbReference type="KEGG" id="mcos:GM418_28560"/>
<sequence length="187" mass="21983">MDLVEKIKKFYKLTEKELEASAHAFKPAAIPAKTYFMEEGKVAKQVGFIERGLFRSFFYDDNANDITTHFFQPGTVLISMKSFNNQVPARENIIALEDSKIYEINHEEMMELYERVPAWRQITKDVDEMKYNDLMNRSIQLQTLSAKERYELFCQNYPEIIKRVALRHIASYLGIDIATLSRIRKKL</sequence>
<evidence type="ECO:0000313" key="2">
    <source>
        <dbReference type="EMBL" id="QGY47480.1"/>
    </source>
</evidence>
<dbReference type="CDD" id="cd00038">
    <property type="entry name" value="CAP_ED"/>
    <property type="match status" value="1"/>
</dbReference>
<dbReference type="Gene3D" id="2.60.120.10">
    <property type="entry name" value="Jelly Rolls"/>
    <property type="match status" value="1"/>
</dbReference>
<name>A0A6I6K253_9BACT</name>
<dbReference type="Proteomes" id="UP000428260">
    <property type="component" value="Chromosome"/>
</dbReference>
<accession>A0A6I6K253</accession>